<dbReference type="AlphaFoldDB" id="A0A084WN85"/>
<keyword evidence="4" id="KW-1185">Reference proteome</keyword>
<evidence type="ECO:0000313" key="2">
    <source>
        <dbReference type="EMBL" id="KFB51679.1"/>
    </source>
</evidence>
<protein>
    <submittedName>
        <fullName evidence="2 3">Putative papain-like cysteine prorease</fullName>
    </submittedName>
</protein>
<proteinExistence type="predicted"/>
<dbReference type="VEuPathDB" id="VectorBase:ASIC019763"/>
<accession>A0A084WN85</accession>
<reference evidence="2 4" key="1">
    <citation type="journal article" date="2014" name="BMC Genomics">
        <title>Genome sequence of Anopheles sinensis provides insight into genetics basis of mosquito competence for malaria parasites.</title>
        <authorList>
            <person name="Zhou D."/>
            <person name="Zhang D."/>
            <person name="Ding G."/>
            <person name="Shi L."/>
            <person name="Hou Q."/>
            <person name="Ye Y."/>
            <person name="Xu Y."/>
            <person name="Zhou H."/>
            <person name="Xiong C."/>
            <person name="Li S."/>
            <person name="Yu J."/>
            <person name="Hong S."/>
            <person name="Yu X."/>
            <person name="Zou P."/>
            <person name="Chen C."/>
            <person name="Chang X."/>
            <person name="Wang W."/>
            <person name="Lv Y."/>
            <person name="Sun Y."/>
            <person name="Ma L."/>
            <person name="Shen B."/>
            <person name="Zhu C."/>
        </authorList>
    </citation>
    <scope>NUCLEOTIDE SEQUENCE [LARGE SCALE GENOMIC DNA]</scope>
</reference>
<reference evidence="3" key="2">
    <citation type="submission" date="2020-05" db="UniProtKB">
        <authorList>
            <consortium name="EnsemblMetazoa"/>
        </authorList>
    </citation>
    <scope>IDENTIFICATION</scope>
</reference>
<gene>
    <name evidence="2" type="ORF">ZHAS_00019763</name>
</gene>
<dbReference type="EMBL" id="ATLV01024577">
    <property type="status" value="NOT_ANNOTATED_CDS"/>
    <property type="molecule type" value="Genomic_DNA"/>
</dbReference>
<feature type="region of interest" description="Disordered" evidence="1">
    <location>
        <begin position="176"/>
        <end position="207"/>
    </location>
</feature>
<sequence>MADSQRPDTPGNLEASMLNVIDEVDSCLERILTRRSSITNTARNRNSGNMDSLSPVNETNAEQVHDGILSDNSSDATIELDDDYAAGQLSTSGVVSGSPEDEVMSVDETQSVILPERVPLPRQLDGAVTVGAHEVVPVEEVGTQPVIQPENVPLPRQLRSQEVIDLSDSLTTYSPRAATRTHRSADADVIELSSDEEGPSTSRSTANTAAQPLMHISYSTCTSHPSSQSTNILWICQFSVNVQSRIDIHIGFYGEHKSSECAK</sequence>
<dbReference type="Proteomes" id="UP000030765">
    <property type="component" value="Unassembled WGS sequence"/>
</dbReference>
<organism evidence="2">
    <name type="scientific">Anopheles sinensis</name>
    <name type="common">Mosquito</name>
    <dbReference type="NCBI Taxonomy" id="74873"/>
    <lineage>
        <taxon>Eukaryota</taxon>
        <taxon>Metazoa</taxon>
        <taxon>Ecdysozoa</taxon>
        <taxon>Arthropoda</taxon>
        <taxon>Hexapoda</taxon>
        <taxon>Insecta</taxon>
        <taxon>Pterygota</taxon>
        <taxon>Neoptera</taxon>
        <taxon>Endopterygota</taxon>
        <taxon>Diptera</taxon>
        <taxon>Nematocera</taxon>
        <taxon>Culicoidea</taxon>
        <taxon>Culicidae</taxon>
        <taxon>Anophelinae</taxon>
        <taxon>Anopheles</taxon>
    </lineage>
</organism>
<dbReference type="EnsemblMetazoa" id="ASIC019763-RA">
    <property type="protein sequence ID" value="ASIC019763-PA"/>
    <property type="gene ID" value="ASIC019763"/>
</dbReference>
<dbReference type="EMBL" id="KE525352">
    <property type="protein sequence ID" value="KFB51679.1"/>
    <property type="molecule type" value="Genomic_DNA"/>
</dbReference>
<evidence type="ECO:0000256" key="1">
    <source>
        <dbReference type="SAM" id="MobiDB-lite"/>
    </source>
</evidence>
<dbReference type="VEuPathDB" id="VectorBase:ASIS024499"/>
<evidence type="ECO:0000313" key="3">
    <source>
        <dbReference type="EnsemblMetazoa" id="ASIC019763-PA"/>
    </source>
</evidence>
<name>A0A084WN85_ANOSI</name>
<evidence type="ECO:0000313" key="4">
    <source>
        <dbReference type="Proteomes" id="UP000030765"/>
    </source>
</evidence>